<comment type="caution">
    <text evidence="1">The sequence shown here is derived from an EMBL/GenBank/DDBJ whole genome shotgun (WGS) entry which is preliminary data.</text>
</comment>
<dbReference type="EMBL" id="PSKQ01000018">
    <property type="protein sequence ID" value="MBE8720810.1"/>
    <property type="molecule type" value="Genomic_DNA"/>
</dbReference>
<evidence type="ECO:0008006" key="3">
    <source>
        <dbReference type="Google" id="ProtNLM"/>
    </source>
</evidence>
<name>A0ABR9T637_9SPHI</name>
<dbReference type="PANTHER" id="PTHR47197">
    <property type="entry name" value="PROTEIN NIRF"/>
    <property type="match status" value="1"/>
</dbReference>
<dbReference type="Pfam" id="PF08309">
    <property type="entry name" value="LVIVD"/>
    <property type="match status" value="2"/>
</dbReference>
<gene>
    <name evidence="1" type="ORF">C4F40_08740</name>
</gene>
<dbReference type="CDD" id="cd15482">
    <property type="entry name" value="Sialidase_non-viral"/>
    <property type="match status" value="2"/>
</dbReference>
<dbReference type="InterPro" id="IPR011048">
    <property type="entry name" value="Haem_d1_sf"/>
</dbReference>
<dbReference type="InterPro" id="IPR013211">
    <property type="entry name" value="LVIVD"/>
</dbReference>
<dbReference type="InterPro" id="IPR051200">
    <property type="entry name" value="Host-pathogen_enzymatic-act"/>
</dbReference>
<dbReference type="SUPFAM" id="SSF75011">
    <property type="entry name" value="3-carboxy-cis,cis-mucoante lactonizing enzyme"/>
    <property type="match status" value="1"/>
</dbReference>
<keyword evidence="2" id="KW-1185">Reference proteome</keyword>
<dbReference type="Gene3D" id="2.130.10.10">
    <property type="entry name" value="YVTN repeat-like/Quinoprotein amine dehydrogenase"/>
    <property type="match status" value="3"/>
</dbReference>
<dbReference type="Proteomes" id="UP000618319">
    <property type="component" value="Unassembled WGS sequence"/>
</dbReference>
<evidence type="ECO:0000313" key="2">
    <source>
        <dbReference type="Proteomes" id="UP000618319"/>
    </source>
</evidence>
<proteinExistence type="predicted"/>
<accession>A0ABR9T637</accession>
<dbReference type="PANTHER" id="PTHR47197:SF3">
    <property type="entry name" value="DIHYDRO-HEME D1 DEHYDROGENASE"/>
    <property type="match status" value="1"/>
</dbReference>
<organism evidence="1 2">
    <name type="scientific">Sphingobacterium pedocola</name>
    <dbReference type="NCBI Taxonomy" id="2082722"/>
    <lineage>
        <taxon>Bacteria</taxon>
        <taxon>Pseudomonadati</taxon>
        <taxon>Bacteroidota</taxon>
        <taxon>Sphingobacteriia</taxon>
        <taxon>Sphingobacteriales</taxon>
        <taxon>Sphingobacteriaceae</taxon>
        <taxon>Sphingobacterium</taxon>
    </lineage>
</organism>
<dbReference type="SUPFAM" id="SSF51004">
    <property type="entry name" value="C-terminal (heme d1) domain of cytochrome cd1-nitrite reductase"/>
    <property type="match status" value="1"/>
</dbReference>
<dbReference type="SUPFAM" id="SSF110296">
    <property type="entry name" value="Oligoxyloglucan reducing end-specific cellobiohydrolase"/>
    <property type="match status" value="1"/>
</dbReference>
<reference evidence="1 2" key="1">
    <citation type="submission" date="2018-02" db="EMBL/GenBank/DDBJ databases">
        <title>Sphingobacterium KA21.</title>
        <authorList>
            <person name="Vasarhelyi B.M."/>
            <person name="Deshmukh S."/>
            <person name="Balint B."/>
            <person name="Kukolya J."/>
        </authorList>
    </citation>
    <scope>NUCLEOTIDE SEQUENCE [LARGE SCALE GENOMIC DNA]</scope>
    <source>
        <strain evidence="1 2">Ka21</strain>
    </source>
</reference>
<dbReference type="InterPro" id="IPR015943">
    <property type="entry name" value="WD40/YVTN_repeat-like_dom_sf"/>
</dbReference>
<evidence type="ECO:0000313" key="1">
    <source>
        <dbReference type="EMBL" id="MBE8720810.1"/>
    </source>
</evidence>
<protein>
    <recommendedName>
        <fullName evidence="3">Methanethiol oxidase</fullName>
    </recommendedName>
</protein>
<sequence>MMNMRKIGLSIIGTCWLMITYGQTAMDSLSIANSVLPHFTNWSVQEVVPGGRIDAIRQLDEHTIALATRGAQKGKLYISDDQGQHWRFLAKPTENDITCIAETGDKQAFYILTSQAEVYRTLDGGQSWKLLKQLTTNKNTENYAAAYAIMYTAHGTLLVTDTNSDGGHIYRSTDKGDTWTDLGAVSKNALYRLEKVGNGIVVNGWDGTVYKSIDDGMTWNRLEKLTDAALFATEYLGMARLLQADQDGYIYRSSNLGYTWEKSGQLDGAADDFVNIGYGAAYYGTYTSEKNVYLTLNYGRSWWNLGALPTVEGDWLDHGIRVETTDSVITLSATNKGFVLRSSFAKDFLHHTLQQVQGVQEEIAAKHKIPLQQATLGMVSHVKEINEPEDIVIHNKFAYIPCRDGNNVAIIDYRNPDTPVLAHSLRDQDILDAFSVAIKDHYLYVLSMTNCRISTYDISDPYHPVKLSAITVGGEGSFLEHYQSNYTRLRKIWIDGDYAYVTHSSESKVYILDIHNPAKPAILSSFHTGDGAFAALTKGNVLYLAGYGPGSSLITVDIRDKHNPVITDRVYDPVLLRGTCALAIDGNHLFVVAYNASTFWSFDISDPLHPKARSHISDTDMQGPGRIAIWKKKAFVLNSSNHSVAIIDISKPDNPSVARYFQDPLLRRVYGIAIDGDMLLLASREANNFIVLDLKNTGM</sequence>